<dbReference type="EMBL" id="CP011545">
    <property type="protein sequence ID" value="AKK09476.1"/>
    <property type="molecule type" value="Genomic_DNA"/>
</dbReference>
<name>A0A0G3H7T8_9CORY</name>
<protein>
    <submittedName>
        <fullName evidence="3">Putative oxidoreductase, aryl-alcohol dehydrogenase like protein</fullName>
    </submittedName>
</protein>
<gene>
    <name evidence="3" type="ORF">CTEST_10255</name>
</gene>
<reference evidence="4" key="2">
    <citation type="submission" date="2015-05" db="EMBL/GenBank/DDBJ databases">
        <title>Complete genome sequence of Corynebacterium testudinoris DSM 44614, recovered from necrotic lesions in the mouth of a tortoise.</title>
        <authorList>
            <person name="Ruckert C."/>
            <person name="Albersmeier A."/>
            <person name="Winkler A."/>
            <person name="Tauch A."/>
        </authorList>
    </citation>
    <scope>NUCLEOTIDE SEQUENCE [LARGE SCALE GENOMIC DNA]</scope>
    <source>
        <strain evidence="4">DSM 44614</strain>
    </source>
</reference>
<dbReference type="AlphaFoldDB" id="A0A0G3H7T8"/>
<dbReference type="OrthoDB" id="9768793at2"/>
<evidence type="ECO:0000256" key="1">
    <source>
        <dbReference type="ARBA" id="ARBA00023002"/>
    </source>
</evidence>
<evidence type="ECO:0000259" key="2">
    <source>
        <dbReference type="Pfam" id="PF00248"/>
    </source>
</evidence>
<dbReference type="PATRIC" id="fig|136857.5.peg.2038"/>
<keyword evidence="1" id="KW-0560">Oxidoreductase</keyword>
<dbReference type="InterPro" id="IPR023210">
    <property type="entry name" value="NADP_OxRdtase_dom"/>
</dbReference>
<dbReference type="Pfam" id="PF00248">
    <property type="entry name" value="Aldo_ket_red"/>
    <property type="match status" value="1"/>
</dbReference>
<dbReference type="Gene3D" id="3.20.20.100">
    <property type="entry name" value="NADP-dependent oxidoreductase domain"/>
    <property type="match status" value="1"/>
</dbReference>
<dbReference type="KEGG" id="cted:CTEST_10255"/>
<dbReference type="GO" id="GO:0005737">
    <property type="term" value="C:cytoplasm"/>
    <property type="evidence" value="ECO:0007669"/>
    <property type="project" value="TreeGrafter"/>
</dbReference>
<feature type="domain" description="NADP-dependent oxidoreductase" evidence="2">
    <location>
        <begin position="15"/>
        <end position="329"/>
    </location>
</feature>
<sequence length="337" mass="35896">MDKRELGTNGLRVAPIGLGCMGMSWGYAESRRDDDASAEVIRRALDAGVELLDTAAVYGDGHNERLIGRAIAGRRDEVIVATKGGLVVDDLATKQMHRDGQPETLRRQVEDSLSRLGVDRIDLYYLHRVDPDVPIAESWGALAELVAAGKVSRLGLSEVSIMQAEAAHAIHPVAAIQSELSLWTRDPLGQQAADASGGGSAGAGTDAGGDLLAWTRDHGVAFVPFAPLGRGYLTGTLTAEGFEDGDFRATNPRFAAEAFARNQAITDEVARIADAHDATPAQVSLAWLLRLSGNIIPIPGTRSGTHLTENVAATGLQLTEEEQLRLDQLPVAYGSRY</sequence>
<dbReference type="PANTHER" id="PTHR43625:SF40">
    <property type="entry name" value="ALDO-KETO REDUCTASE YAKC [NADP(+)]"/>
    <property type="match status" value="1"/>
</dbReference>
<dbReference type="PANTHER" id="PTHR43625">
    <property type="entry name" value="AFLATOXIN B1 ALDEHYDE REDUCTASE"/>
    <property type="match status" value="1"/>
</dbReference>
<accession>A0A0G3H7T8</accession>
<dbReference type="GO" id="GO:0016491">
    <property type="term" value="F:oxidoreductase activity"/>
    <property type="evidence" value="ECO:0007669"/>
    <property type="project" value="UniProtKB-KW"/>
</dbReference>
<dbReference type="SUPFAM" id="SSF51430">
    <property type="entry name" value="NAD(P)-linked oxidoreductase"/>
    <property type="match status" value="1"/>
</dbReference>
<reference evidence="3 4" key="1">
    <citation type="journal article" date="2015" name="Genome Announc.">
        <title>Complete Genome Sequence of the Type Strain Corynebacterium testudinoris DSM 44614, Recovered from Necrotic Lesions in the Mouth of a Tortoise.</title>
        <authorList>
            <person name="Ruckert C."/>
            <person name="Kriete M."/>
            <person name="Jaenicke S."/>
            <person name="Winkler A."/>
            <person name="Tauch A."/>
        </authorList>
    </citation>
    <scope>NUCLEOTIDE SEQUENCE [LARGE SCALE GENOMIC DNA]</scope>
    <source>
        <strain evidence="3 4">DSM 44614</strain>
    </source>
</reference>
<dbReference type="InterPro" id="IPR036812">
    <property type="entry name" value="NAD(P)_OxRdtase_dom_sf"/>
</dbReference>
<evidence type="ECO:0000313" key="4">
    <source>
        <dbReference type="Proteomes" id="UP000035540"/>
    </source>
</evidence>
<proteinExistence type="predicted"/>
<dbReference type="InterPro" id="IPR050791">
    <property type="entry name" value="Aldo-Keto_reductase"/>
</dbReference>
<dbReference type="RefSeq" id="WP_047253630.1">
    <property type="nucleotide sequence ID" value="NZ_CP011545.1"/>
</dbReference>
<organism evidence="3 4">
    <name type="scientific">Corynebacterium testudinoris</name>
    <dbReference type="NCBI Taxonomy" id="136857"/>
    <lineage>
        <taxon>Bacteria</taxon>
        <taxon>Bacillati</taxon>
        <taxon>Actinomycetota</taxon>
        <taxon>Actinomycetes</taxon>
        <taxon>Mycobacteriales</taxon>
        <taxon>Corynebacteriaceae</taxon>
        <taxon>Corynebacterium</taxon>
    </lineage>
</organism>
<dbReference type="STRING" id="136857.CTEST_10255"/>
<keyword evidence="4" id="KW-1185">Reference proteome</keyword>
<dbReference type="Proteomes" id="UP000035540">
    <property type="component" value="Chromosome"/>
</dbReference>
<evidence type="ECO:0000313" key="3">
    <source>
        <dbReference type="EMBL" id="AKK09476.1"/>
    </source>
</evidence>